<protein>
    <submittedName>
        <fullName evidence="2">Uncharacterized protein</fullName>
    </submittedName>
</protein>
<evidence type="ECO:0000313" key="3">
    <source>
        <dbReference type="Proteomes" id="UP000279259"/>
    </source>
</evidence>
<name>A0A427YC59_9TREE</name>
<feature type="region of interest" description="Disordered" evidence="1">
    <location>
        <begin position="149"/>
        <end position="178"/>
    </location>
</feature>
<evidence type="ECO:0000256" key="1">
    <source>
        <dbReference type="SAM" id="MobiDB-lite"/>
    </source>
</evidence>
<feature type="compositionally biased region" description="Low complexity" evidence="1">
    <location>
        <begin position="281"/>
        <end position="313"/>
    </location>
</feature>
<dbReference type="EMBL" id="RSCD01000016">
    <property type="protein sequence ID" value="RSH88633.1"/>
    <property type="molecule type" value="Genomic_DNA"/>
</dbReference>
<dbReference type="Proteomes" id="UP000279259">
    <property type="component" value="Unassembled WGS sequence"/>
</dbReference>
<feature type="compositionally biased region" description="Basic and acidic residues" evidence="1">
    <location>
        <begin position="387"/>
        <end position="400"/>
    </location>
</feature>
<feature type="compositionally biased region" description="Low complexity" evidence="1">
    <location>
        <begin position="151"/>
        <end position="163"/>
    </location>
</feature>
<organism evidence="2 3">
    <name type="scientific">Saitozyma podzolica</name>
    <dbReference type="NCBI Taxonomy" id="1890683"/>
    <lineage>
        <taxon>Eukaryota</taxon>
        <taxon>Fungi</taxon>
        <taxon>Dikarya</taxon>
        <taxon>Basidiomycota</taxon>
        <taxon>Agaricomycotina</taxon>
        <taxon>Tremellomycetes</taxon>
        <taxon>Tremellales</taxon>
        <taxon>Trimorphomycetaceae</taxon>
        <taxon>Saitozyma</taxon>
    </lineage>
</organism>
<feature type="region of interest" description="Disordered" evidence="1">
    <location>
        <begin position="239"/>
        <end position="258"/>
    </location>
</feature>
<dbReference type="AlphaFoldDB" id="A0A427YC59"/>
<feature type="compositionally biased region" description="Polar residues" evidence="1">
    <location>
        <begin position="353"/>
        <end position="370"/>
    </location>
</feature>
<feature type="region of interest" description="Disordered" evidence="1">
    <location>
        <begin position="200"/>
        <end position="224"/>
    </location>
</feature>
<proteinExistence type="predicted"/>
<accession>A0A427YC59</accession>
<feature type="compositionally biased region" description="Low complexity" evidence="1">
    <location>
        <begin position="335"/>
        <end position="344"/>
    </location>
</feature>
<feature type="region of interest" description="Disordered" evidence="1">
    <location>
        <begin position="269"/>
        <end position="406"/>
    </location>
</feature>
<reference evidence="2 3" key="1">
    <citation type="submission" date="2018-11" db="EMBL/GenBank/DDBJ databases">
        <title>Genome sequence of Saitozyma podzolica DSM 27192.</title>
        <authorList>
            <person name="Aliyu H."/>
            <person name="Gorte O."/>
            <person name="Ochsenreither K."/>
        </authorList>
    </citation>
    <scope>NUCLEOTIDE SEQUENCE [LARGE SCALE GENOMIC DNA]</scope>
    <source>
        <strain evidence="2 3">DSM 27192</strain>
    </source>
</reference>
<comment type="caution">
    <text evidence="2">The sequence shown here is derived from an EMBL/GenBank/DDBJ whole genome shotgun (WGS) entry which is preliminary data.</text>
</comment>
<evidence type="ECO:0000313" key="2">
    <source>
        <dbReference type="EMBL" id="RSH88633.1"/>
    </source>
</evidence>
<sequence length="406" mass="43332">MSSPSRQEIDAFEVLRSHLARRCENAPDGPTSDLDRSVSRALGSLREWAAGQRRTAEVGISPSAQRNIRDHQEMTDQGNWSFRYRLLTAVSTQGIHQDALEACMSVLAETDPTRPQRELAPYGLQFSIEEGITRIPVSADWRWTQRVPDESSSFSSGPFPSQSAPWTDAGAGSGDEGAHQFQDGRPIGVLVSVHPAGSESVTSIETGSAFSTSSADGQPITHVGSPRMVVSVARGETPVARSESNITSIESASQSDFSGTTLLTATEVVPPFAPTPPSALPPSSIDSSQWSSQISSMPSNTQSTSSNAQSTSSDLASIPRDAPSTPRNANSAFTPRDSPSSLRDSPSKRSDSGNSDTWSISVSPGSTVFISGSSEGSEWSEDDDETSEARQHQDVIREVLSRTPTF</sequence>
<gene>
    <name evidence="2" type="ORF">EHS25_002860</name>
</gene>
<keyword evidence="3" id="KW-1185">Reference proteome</keyword>
<dbReference type="OrthoDB" id="10403934at2759"/>
<feature type="compositionally biased region" description="Pro residues" evidence="1">
    <location>
        <begin position="271"/>
        <end position="280"/>
    </location>
</feature>
<feature type="compositionally biased region" description="Polar residues" evidence="1">
    <location>
        <begin position="200"/>
        <end position="216"/>
    </location>
</feature>
<feature type="compositionally biased region" description="Polar residues" evidence="1">
    <location>
        <begin position="242"/>
        <end position="258"/>
    </location>
</feature>